<feature type="region of interest" description="Disordered" evidence="1">
    <location>
        <begin position="1"/>
        <end position="26"/>
    </location>
</feature>
<protein>
    <submittedName>
        <fullName evidence="2">Uncharacterized protein</fullName>
    </submittedName>
</protein>
<feature type="compositionally biased region" description="Low complexity" evidence="1">
    <location>
        <begin position="151"/>
        <end position="162"/>
    </location>
</feature>
<evidence type="ECO:0000313" key="3">
    <source>
        <dbReference type="Proteomes" id="UP000184330"/>
    </source>
</evidence>
<name>A0A1L7WDN9_9HELO</name>
<gene>
    <name evidence="2" type="ORF">PAC_00771</name>
</gene>
<sequence>MDGDQTAKTFDEGANSAIKSMNDTDGIHEVSHRAEPAGEKTTGTGTSAFNKDGAIGSAFKADGAIGGTADKIGGPLAQDGAIGWVSSFSPFVNPKNMRLENGPLVQSRSIERKTETRRNIYGGAYGKKRVPPPPLFSATPSFLEGRRDRLAAAPCLSPSSSEGSRRGSEAYESEVEEGKRWVEELLGEMPNVA</sequence>
<proteinExistence type="predicted"/>
<evidence type="ECO:0000313" key="2">
    <source>
        <dbReference type="EMBL" id="CZR50897.1"/>
    </source>
</evidence>
<evidence type="ECO:0000256" key="1">
    <source>
        <dbReference type="SAM" id="MobiDB-lite"/>
    </source>
</evidence>
<dbReference type="EMBL" id="FJOG01000001">
    <property type="protein sequence ID" value="CZR50897.1"/>
    <property type="molecule type" value="Genomic_DNA"/>
</dbReference>
<organism evidence="2 3">
    <name type="scientific">Phialocephala subalpina</name>
    <dbReference type="NCBI Taxonomy" id="576137"/>
    <lineage>
        <taxon>Eukaryota</taxon>
        <taxon>Fungi</taxon>
        <taxon>Dikarya</taxon>
        <taxon>Ascomycota</taxon>
        <taxon>Pezizomycotina</taxon>
        <taxon>Leotiomycetes</taxon>
        <taxon>Helotiales</taxon>
        <taxon>Mollisiaceae</taxon>
        <taxon>Phialocephala</taxon>
        <taxon>Phialocephala fortinii species complex</taxon>
    </lineage>
</organism>
<keyword evidence="3" id="KW-1185">Reference proteome</keyword>
<feature type="region of interest" description="Disordered" evidence="1">
    <location>
        <begin position="123"/>
        <end position="176"/>
    </location>
</feature>
<accession>A0A1L7WDN9</accession>
<dbReference type="OrthoDB" id="5278621at2759"/>
<reference evidence="2 3" key="1">
    <citation type="submission" date="2016-03" db="EMBL/GenBank/DDBJ databases">
        <authorList>
            <person name="Ploux O."/>
        </authorList>
    </citation>
    <scope>NUCLEOTIDE SEQUENCE [LARGE SCALE GENOMIC DNA]</scope>
    <source>
        <strain evidence="2 3">UAMH 11012</strain>
    </source>
</reference>
<dbReference type="Proteomes" id="UP000184330">
    <property type="component" value="Unassembled WGS sequence"/>
</dbReference>
<dbReference type="AlphaFoldDB" id="A0A1L7WDN9"/>